<evidence type="ECO:0000256" key="1">
    <source>
        <dbReference type="SAM" id="SignalP"/>
    </source>
</evidence>
<dbReference type="EMBL" id="CACSAS010000001">
    <property type="protein sequence ID" value="CAA0089065.1"/>
    <property type="molecule type" value="Genomic_DNA"/>
</dbReference>
<dbReference type="RefSeq" id="WP_159598015.1">
    <property type="nucleotide sequence ID" value="NZ_CACSAS010000001.1"/>
</dbReference>
<name>A0A5S9NF95_9HYPH</name>
<dbReference type="Proteomes" id="UP000433050">
    <property type="component" value="Unassembled WGS sequence"/>
</dbReference>
<gene>
    <name evidence="2" type="ORF">STARVERO_00856</name>
</gene>
<feature type="signal peptide" evidence="1">
    <location>
        <begin position="1"/>
        <end position="22"/>
    </location>
</feature>
<sequence>MKKAMLALAAAGVLASAFSAHAADRVDAGVLVCSVGSSISMIVESKQELSCTYKPTQGPDVTYTGVIQRVGVDLGVTGAGMLTWGVAAVTKAVAPGALAGKYAGVSGDVALGVGVGANALVSTDNSIALNPVSVEGNIGASLALGVAELTLTYKP</sequence>
<keyword evidence="1" id="KW-0732">Signal</keyword>
<evidence type="ECO:0000313" key="3">
    <source>
        <dbReference type="Proteomes" id="UP000433050"/>
    </source>
</evidence>
<dbReference type="InterPro" id="IPR009333">
    <property type="entry name" value="DUF992"/>
</dbReference>
<dbReference type="AlphaFoldDB" id="A0A5S9NF95"/>
<organism evidence="2 3">
    <name type="scientific">Starkeya nomas</name>
    <dbReference type="NCBI Taxonomy" id="2666134"/>
    <lineage>
        <taxon>Bacteria</taxon>
        <taxon>Pseudomonadati</taxon>
        <taxon>Pseudomonadota</taxon>
        <taxon>Alphaproteobacteria</taxon>
        <taxon>Hyphomicrobiales</taxon>
        <taxon>Xanthobacteraceae</taxon>
        <taxon>Starkeya</taxon>
    </lineage>
</organism>
<reference evidence="2 3" key="1">
    <citation type="submission" date="2019-12" db="EMBL/GenBank/DDBJ databases">
        <authorList>
            <person name="Reyes-Prieto M."/>
        </authorList>
    </citation>
    <scope>NUCLEOTIDE SEQUENCE [LARGE SCALE GENOMIC DNA]</scope>
    <source>
        <strain evidence="2">HF14-78462</strain>
    </source>
</reference>
<accession>A0A5S9NF95</accession>
<feature type="chain" id="PRO_5024869549" description="DUF992 domain-containing protein" evidence="1">
    <location>
        <begin position="23"/>
        <end position="155"/>
    </location>
</feature>
<evidence type="ECO:0000313" key="2">
    <source>
        <dbReference type="EMBL" id="CAA0089065.1"/>
    </source>
</evidence>
<proteinExistence type="predicted"/>
<dbReference type="Pfam" id="PF06186">
    <property type="entry name" value="DUF992"/>
    <property type="match status" value="1"/>
</dbReference>
<keyword evidence="3" id="KW-1185">Reference proteome</keyword>
<evidence type="ECO:0008006" key="4">
    <source>
        <dbReference type="Google" id="ProtNLM"/>
    </source>
</evidence>
<protein>
    <recommendedName>
        <fullName evidence="4">DUF992 domain-containing protein</fullName>
    </recommendedName>
</protein>